<dbReference type="EMBL" id="LPVY01000019">
    <property type="protein sequence ID" value="KZB63138.1"/>
    <property type="molecule type" value="Genomic_DNA"/>
</dbReference>
<dbReference type="CDD" id="cd00519">
    <property type="entry name" value="Lipase_3"/>
    <property type="match status" value="1"/>
</dbReference>
<accession>A0A154L3V7</accession>
<dbReference type="InterPro" id="IPR029058">
    <property type="entry name" value="AB_hydrolase_fold"/>
</dbReference>
<dbReference type="AlphaFoldDB" id="A0A154L3V7"/>
<dbReference type="OrthoDB" id="7299323at2"/>
<dbReference type="GO" id="GO:0006629">
    <property type="term" value="P:lipid metabolic process"/>
    <property type="evidence" value="ECO:0007669"/>
    <property type="project" value="InterPro"/>
</dbReference>
<sequence>MTFDAIYIIKDMSDSSYVGRSYFFDSFYPVGTRRYAKMKQNGIVPYPNLLEPPVYRAAYSDRTAWLMAILSKLAYVRFEDAAPVDVALNAALSLITGENDGKKQDKAKKLSVTFRADLLKEILASVANSDQRASELEALKKQITELQFELIKTFSVRIPFVADTQAFVVKLKAEGRAPFLALVFRGTEPRKPEDLKSDLHATPLILGRLGGPGGSIFIEESSEKTAAQKLWPAVKVHNGFWEAFRHIKEDIVSCLDAEENKSLPVYITGHSLGGALAIVATYCLTSDKIAACYTFGSPRVGNLQFGQSIRPPVYRVVNASDIVPRVPPAVLVDFTTVVLRALPIIPYTAKFADFLERFRGYRHYGDMRYMDSAPQSIESNTGNVVYPALIVSSNPPQLLRWFWWGKRAIATMGRAAVEDHSIDHYVNKLAYWAYVRSLPRTASSDLARNHPDKSL</sequence>
<organism evidence="2 3">
    <name type="scientific">Thalassospira lucentensis</name>
    <dbReference type="NCBI Taxonomy" id="168935"/>
    <lineage>
        <taxon>Bacteria</taxon>
        <taxon>Pseudomonadati</taxon>
        <taxon>Pseudomonadota</taxon>
        <taxon>Alphaproteobacteria</taxon>
        <taxon>Rhodospirillales</taxon>
        <taxon>Thalassospiraceae</taxon>
        <taxon>Thalassospira</taxon>
    </lineage>
</organism>
<evidence type="ECO:0000259" key="1">
    <source>
        <dbReference type="Pfam" id="PF01764"/>
    </source>
</evidence>
<name>A0A154L3V7_9PROT</name>
<dbReference type="PANTHER" id="PTHR45856:SF24">
    <property type="entry name" value="FUNGAL LIPASE-LIKE DOMAIN-CONTAINING PROTEIN"/>
    <property type="match status" value="1"/>
</dbReference>
<dbReference type="SUPFAM" id="SSF53474">
    <property type="entry name" value="alpha/beta-Hydrolases"/>
    <property type="match status" value="1"/>
</dbReference>
<dbReference type="Pfam" id="PF01764">
    <property type="entry name" value="Lipase_3"/>
    <property type="match status" value="1"/>
</dbReference>
<dbReference type="Gene3D" id="3.40.50.1820">
    <property type="entry name" value="alpha/beta hydrolase"/>
    <property type="match status" value="1"/>
</dbReference>
<gene>
    <name evidence="2" type="ORF">AUP42_01730</name>
</gene>
<comment type="caution">
    <text evidence="2">The sequence shown here is derived from an EMBL/GenBank/DDBJ whole genome shotgun (WGS) entry which is preliminary data.</text>
</comment>
<dbReference type="Proteomes" id="UP000076335">
    <property type="component" value="Unassembled WGS sequence"/>
</dbReference>
<reference evidence="2 3" key="1">
    <citation type="submission" date="2015-12" db="EMBL/GenBank/DDBJ databases">
        <title>Genome sequence of Thalassospira lucentensis MCCC 1A02072.</title>
        <authorList>
            <person name="Lu L."/>
            <person name="Lai Q."/>
            <person name="Shao Z."/>
            <person name="Qian P."/>
        </authorList>
    </citation>
    <scope>NUCLEOTIDE SEQUENCE [LARGE SCALE GENOMIC DNA]</scope>
    <source>
        <strain evidence="2 3">MCCC 1A02072</strain>
    </source>
</reference>
<evidence type="ECO:0000313" key="2">
    <source>
        <dbReference type="EMBL" id="KZB63138.1"/>
    </source>
</evidence>
<dbReference type="InterPro" id="IPR051218">
    <property type="entry name" value="Sec_MonoDiacylglyc_Lipase"/>
</dbReference>
<dbReference type="PANTHER" id="PTHR45856">
    <property type="entry name" value="ALPHA/BETA-HYDROLASES SUPERFAMILY PROTEIN"/>
    <property type="match status" value="1"/>
</dbReference>
<protein>
    <recommendedName>
        <fullName evidence="1">Fungal lipase-type domain-containing protein</fullName>
    </recommendedName>
</protein>
<proteinExistence type="predicted"/>
<dbReference type="InterPro" id="IPR002921">
    <property type="entry name" value="Fungal_lipase-type"/>
</dbReference>
<dbReference type="RefSeq" id="WP_062952301.1">
    <property type="nucleotide sequence ID" value="NZ_LPVY01000019.1"/>
</dbReference>
<feature type="domain" description="Fungal lipase-type" evidence="1">
    <location>
        <begin position="223"/>
        <end position="329"/>
    </location>
</feature>
<evidence type="ECO:0000313" key="3">
    <source>
        <dbReference type="Proteomes" id="UP000076335"/>
    </source>
</evidence>